<dbReference type="InterPro" id="IPR012171">
    <property type="entry name" value="Fatty_acid_desaturase"/>
</dbReference>
<dbReference type="PANTHER" id="PTHR19353">
    <property type="entry name" value="FATTY ACID DESATURASE 2"/>
    <property type="match status" value="1"/>
</dbReference>
<sequence>MLVVNGNSGINPIIQQIITARNIKGGQIISLIYGGLNYQIEHHLFPFMPRNNLKKAKPIVEKFCQNHQIYYHETSMWQSFREIITCLQRESQVTTTMSASPN</sequence>
<feature type="domain" description="Fatty acid desaturase" evidence="1">
    <location>
        <begin position="14"/>
        <end position="74"/>
    </location>
</feature>
<name>A0A1F8F001_9BACT</name>
<dbReference type="Pfam" id="PF00487">
    <property type="entry name" value="FA_desaturase"/>
    <property type="match status" value="1"/>
</dbReference>
<protein>
    <recommendedName>
        <fullName evidence="1">Fatty acid desaturase domain-containing protein</fullName>
    </recommendedName>
</protein>
<dbReference type="EMBL" id="MGJN01000019">
    <property type="protein sequence ID" value="OGN06461.1"/>
    <property type="molecule type" value="Genomic_DNA"/>
</dbReference>
<proteinExistence type="predicted"/>
<evidence type="ECO:0000313" key="3">
    <source>
        <dbReference type="Proteomes" id="UP000176834"/>
    </source>
</evidence>
<evidence type="ECO:0000259" key="1">
    <source>
        <dbReference type="Pfam" id="PF00487"/>
    </source>
</evidence>
<organism evidence="2 3">
    <name type="scientific">Candidatus Yanofskybacteria bacterium RIFCSPHIGHO2_02_FULL_38_22b</name>
    <dbReference type="NCBI Taxonomy" id="1802673"/>
    <lineage>
        <taxon>Bacteria</taxon>
        <taxon>Candidatus Yanofskyibacteriota</taxon>
    </lineage>
</organism>
<gene>
    <name evidence="2" type="ORF">A3B86_03365</name>
</gene>
<comment type="caution">
    <text evidence="2">The sequence shown here is derived from an EMBL/GenBank/DDBJ whole genome shotgun (WGS) entry which is preliminary data.</text>
</comment>
<evidence type="ECO:0000313" key="2">
    <source>
        <dbReference type="EMBL" id="OGN06461.1"/>
    </source>
</evidence>
<dbReference type="PANTHER" id="PTHR19353:SF19">
    <property type="entry name" value="DELTA(5) FATTY ACID DESATURASE C-RELATED"/>
    <property type="match status" value="1"/>
</dbReference>
<dbReference type="Proteomes" id="UP000176834">
    <property type="component" value="Unassembled WGS sequence"/>
</dbReference>
<accession>A0A1F8F001</accession>
<dbReference type="GO" id="GO:0008610">
    <property type="term" value="P:lipid biosynthetic process"/>
    <property type="evidence" value="ECO:0007669"/>
    <property type="project" value="UniProtKB-ARBA"/>
</dbReference>
<dbReference type="AlphaFoldDB" id="A0A1F8F001"/>
<reference evidence="2 3" key="1">
    <citation type="journal article" date="2016" name="Nat. Commun.">
        <title>Thousands of microbial genomes shed light on interconnected biogeochemical processes in an aquifer system.</title>
        <authorList>
            <person name="Anantharaman K."/>
            <person name="Brown C.T."/>
            <person name="Hug L.A."/>
            <person name="Sharon I."/>
            <person name="Castelle C.J."/>
            <person name="Probst A.J."/>
            <person name="Thomas B.C."/>
            <person name="Singh A."/>
            <person name="Wilkins M.J."/>
            <person name="Karaoz U."/>
            <person name="Brodie E.L."/>
            <person name="Williams K.H."/>
            <person name="Hubbard S.S."/>
            <person name="Banfield J.F."/>
        </authorList>
    </citation>
    <scope>NUCLEOTIDE SEQUENCE [LARGE SCALE GENOMIC DNA]</scope>
</reference>
<dbReference type="GO" id="GO:0016717">
    <property type="term" value="F:oxidoreductase activity, acting on paired donors, with oxidation of a pair of donors resulting in the reduction of molecular oxygen to two molecules of water"/>
    <property type="evidence" value="ECO:0007669"/>
    <property type="project" value="TreeGrafter"/>
</dbReference>
<dbReference type="GO" id="GO:0016020">
    <property type="term" value="C:membrane"/>
    <property type="evidence" value="ECO:0007669"/>
    <property type="project" value="TreeGrafter"/>
</dbReference>
<dbReference type="InterPro" id="IPR005804">
    <property type="entry name" value="FA_desaturase_dom"/>
</dbReference>